<keyword evidence="3" id="KW-0752">Steroid biosynthesis</keyword>
<gene>
    <name evidence="9" type="ORF">GRF29_213g303274</name>
</gene>
<accession>A0AAN6LM76</accession>
<evidence type="ECO:0000313" key="9">
    <source>
        <dbReference type="EMBL" id="KAK3200889.1"/>
    </source>
</evidence>
<organism evidence="9 10">
    <name type="scientific">Pseudopithomyces chartarum</name>
    <dbReference type="NCBI Taxonomy" id="1892770"/>
    <lineage>
        <taxon>Eukaryota</taxon>
        <taxon>Fungi</taxon>
        <taxon>Dikarya</taxon>
        <taxon>Ascomycota</taxon>
        <taxon>Pezizomycotina</taxon>
        <taxon>Dothideomycetes</taxon>
        <taxon>Pleosporomycetidae</taxon>
        <taxon>Pleosporales</taxon>
        <taxon>Massarineae</taxon>
        <taxon>Didymosphaeriaceae</taxon>
        <taxon>Pseudopithomyces</taxon>
    </lineage>
</organism>
<dbReference type="CDD" id="cd02892">
    <property type="entry name" value="SQCY_1"/>
    <property type="match status" value="1"/>
</dbReference>
<dbReference type="Gene3D" id="6.20.120.20">
    <property type="match status" value="1"/>
</dbReference>
<evidence type="ECO:0000259" key="8">
    <source>
        <dbReference type="Pfam" id="PF13249"/>
    </source>
</evidence>
<name>A0AAN6LM76_9PLEO</name>
<keyword evidence="2" id="KW-0677">Repeat</keyword>
<dbReference type="GO" id="GO:0000250">
    <property type="term" value="F:lanosterol synthase activity"/>
    <property type="evidence" value="ECO:0007669"/>
    <property type="project" value="TreeGrafter"/>
</dbReference>
<dbReference type="InterPro" id="IPR008930">
    <property type="entry name" value="Terpenoid_cyclase/PrenylTrfase"/>
</dbReference>
<dbReference type="Pfam" id="PF13243">
    <property type="entry name" value="SQHop_cyclase_C"/>
    <property type="match status" value="1"/>
</dbReference>
<feature type="compositionally biased region" description="Gly residues" evidence="6">
    <location>
        <begin position="1"/>
        <end position="15"/>
    </location>
</feature>
<dbReference type="GO" id="GO:0006696">
    <property type="term" value="P:ergosterol biosynthetic process"/>
    <property type="evidence" value="ECO:0007669"/>
    <property type="project" value="TreeGrafter"/>
</dbReference>
<comment type="similarity">
    <text evidence="1 5">Belongs to the terpene cyclase/mutase family.</text>
</comment>
<dbReference type="PANTHER" id="PTHR11764:SF20">
    <property type="entry name" value="LANOSTEROL SYNTHASE"/>
    <property type="match status" value="1"/>
</dbReference>
<evidence type="ECO:0000256" key="5">
    <source>
        <dbReference type="RuleBase" id="RU362003"/>
    </source>
</evidence>
<dbReference type="Gene3D" id="1.50.10.20">
    <property type="match status" value="2"/>
</dbReference>
<dbReference type="Pfam" id="PF13249">
    <property type="entry name" value="SQHop_cyclase_N"/>
    <property type="match status" value="1"/>
</dbReference>
<evidence type="ECO:0000313" key="10">
    <source>
        <dbReference type="Proteomes" id="UP001280581"/>
    </source>
</evidence>
<keyword evidence="3" id="KW-0444">Lipid biosynthesis</keyword>
<keyword evidence="3" id="KW-0443">Lipid metabolism</keyword>
<protein>
    <recommendedName>
        <fullName evidence="5">Terpene cyclase/mutase family member</fullName>
        <ecNumber evidence="5">5.4.99.-</ecNumber>
    </recommendedName>
</protein>
<dbReference type="GO" id="GO:0005811">
    <property type="term" value="C:lipid droplet"/>
    <property type="evidence" value="ECO:0007669"/>
    <property type="project" value="InterPro"/>
</dbReference>
<dbReference type="Proteomes" id="UP001280581">
    <property type="component" value="Unassembled WGS sequence"/>
</dbReference>
<dbReference type="PROSITE" id="PS01074">
    <property type="entry name" value="TERPENE_SYNTHASES"/>
    <property type="match status" value="1"/>
</dbReference>
<evidence type="ECO:0000256" key="3">
    <source>
        <dbReference type="ARBA" id="ARBA00022955"/>
    </source>
</evidence>
<dbReference type="InterPro" id="IPR018333">
    <property type="entry name" value="Squalene_cyclase"/>
</dbReference>
<dbReference type="NCBIfam" id="TIGR01787">
    <property type="entry name" value="squalene_cyclas"/>
    <property type="match status" value="1"/>
</dbReference>
<evidence type="ECO:0000259" key="7">
    <source>
        <dbReference type="Pfam" id="PF13243"/>
    </source>
</evidence>
<evidence type="ECO:0000256" key="2">
    <source>
        <dbReference type="ARBA" id="ARBA00022737"/>
    </source>
</evidence>
<dbReference type="InterPro" id="IPR032697">
    <property type="entry name" value="SQ_cyclase_N"/>
</dbReference>
<feature type="domain" description="Squalene cyclase C-terminal" evidence="7">
    <location>
        <begin position="396"/>
        <end position="610"/>
    </location>
</feature>
<evidence type="ECO:0000256" key="4">
    <source>
        <dbReference type="ARBA" id="ARBA00023235"/>
    </source>
</evidence>
<dbReference type="AlphaFoldDB" id="A0AAN6LM76"/>
<feature type="domain" description="Squalene cyclase N-terminal" evidence="8">
    <location>
        <begin position="93"/>
        <end position="383"/>
    </location>
</feature>
<keyword evidence="4 5" id="KW-0413">Isomerase</keyword>
<feature type="region of interest" description="Disordered" evidence="6">
    <location>
        <begin position="1"/>
        <end position="24"/>
    </location>
</feature>
<evidence type="ECO:0000256" key="1">
    <source>
        <dbReference type="ARBA" id="ARBA00009755"/>
    </source>
</evidence>
<dbReference type="GO" id="GO:0016104">
    <property type="term" value="P:triterpenoid biosynthetic process"/>
    <property type="evidence" value="ECO:0007669"/>
    <property type="project" value="InterPro"/>
</dbReference>
<dbReference type="InterPro" id="IPR002365">
    <property type="entry name" value="Terpene_synthase_CS"/>
</dbReference>
<dbReference type="SUPFAM" id="SSF48239">
    <property type="entry name" value="Terpenoid cyclases/Protein prenyltransferases"/>
    <property type="match status" value="2"/>
</dbReference>
<proteinExistence type="inferred from homology"/>
<reference evidence="9 10" key="1">
    <citation type="submission" date="2021-02" db="EMBL/GenBank/DDBJ databases">
        <title>Genome assembly of Pseudopithomyces chartarum.</title>
        <authorList>
            <person name="Jauregui R."/>
            <person name="Singh J."/>
            <person name="Voisey C."/>
        </authorList>
    </citation>
    <scope>NUCLEOTIDE SEQUENCE [LARGE SCALE GENOMIC DNA]</scope>
    <source>
        <strain evidence="9 10">AGR01</strain>
    </source>
</reference>
<sequence length="640" mass="73496">MKNAGGNGFANGNGGATKSRGQEWEAGTDYTRWRMKDDRGTQTWHYLESDEEVEKWPQSTADKWYLGMDTKMPDLPPAKTPLQAIRNGLAFYKELQQPVGNWACEYGGPLFLTPGLVITWYVTETPIPWHHRNELIRYLFARANEDGGWGLHIEGESSVFGTSMNYTTLRLLGVDAEDERMRKARATLWKMGGALKGPHWAKFWLAVLGVLDWDVVNPVPPELWLLPDWVPIHPSKWWVHMRTVFLPMGYVYSQRWSYPLNELTKSLRSELLVEPYESINFIRHRNDISDMDNYHPKSLALRILFWFLVTLWFPYLRPAGLKKRAEDHAWWLIEREDENTDFANLGPVNGPMNTLVSYIRLGRDSKPFQEHLKTLPEFLWVKDEGMLMNGTNGVQVWDTAFTVQAVAACNLTQDPAYQSMLTRALSFLEDQQIPAEVRDQAKVYRQSRKGAWGFSNKKQGYTVSDCTSEGLKAVLILQNLPDFPQLISQDRIHDAIDILLTMQNKSGGCASYEPTRGSQYLEYLNAAEVFGRIMIEYDYPECTTAVITALHMFQKYDATYRAAEIKAFKARAIDYIRAAQHPDGSWYGAWGICFTYAGMFAMESLACAGETMISYPNYKFIFPIMALGMYREKFGDEELF</sequence>
<dbReference type="EMBL" id="WVTA01000017">
    <property type="protein sequence ID" value="KAK3200889.1"/>
    <property type="molecule type" value="Genomic_DNA"/>
</dbReference>
<dbReference type="PANTHER" id="PTHR11764">
    <property type="entry name" value="TERPENE CYCLASE/MUTASE FAMILY MEMBER"/>
    <property type="match status" value="1"/>
</dbReference>
<dbReference type="EC" id="5.4.99.-" evidence="5"/>
<dbReference type="SFLD" id="SFLDG01016">
    <property type="entry name" value="Prenyltransferase_Like_2"/>
    <property type="match status" value="1"/>
</dbReference>
<evidence type="ECO:0000256" key="6">
    <source>
        <dbReference type="SAM" id="MobiDB-lite"/>
    </source>
</evidence>
<dbReference type="FunFam" id="1.50.10.20:FF:000002">
    <property type="entry name" value="Terpene cyclase/mutase family member"/>
    <property type="match status" value="1"/>
</dbReference>
<keyword evidence="10" id="KW-1185">Reference proteome</keyword>
<comment type="caution">
    <text evidence="9">The sequence shown here is derived from an EMBL/GenBank/DDBJ whole genome shotgun (WGS) entry which is preliminary data.</text>
</comment>
<dbReference type="InterPro" id="IPR032696">
    <property type="entry name" value="SQ_cyclase_C"/>
</dbReference>